<sequence length="90" mass="10286">MKISKLSALAMLLASYLPSLSLNAKTLIVDDFLKYQDTSNMHFDFAKPNTGLTPYESQFYLSLNSNDAYFNFSDDDIYKKMIKIKGKKNV</sequence>
<keyword evidence="1" id="KW-0732">Signal</keyword>
<name>W0R5X5_BIBTR</name>
<evidence type="ECO:0000313" key="2">
    <source>
        <dbReference type="EMBL" id="AHG86171.1"/>
    </source>
</evidence>
<proteinExistence type="predicted"/>
<organism evidence="2 3">
    <name type="scientific">Bibersteinia trehalosi USDA-ARS-USMARC-190</name>
    <dbReference type="NCBI Taxonomy" id="1263832"/>
    <lineage>
        <taxon>Bacteria</taxon>
        <taxon>Pseudomonadati</taxon>
        <taxon>Pseudomonadota</taxon>
        <taxon>Gammaproteobacteria</taxon>
        <taxon>Pasteurellales</taxon>
        <taxon>Pasteurellaceae</taxon>
        <taxon>Bibersteinia</taxon>
    </lineage>
</organism>
<feature type="chain" id="PRO_5004794624" evidence="1">
    <location>
        <begin position="25"/>
        <end position="90"/>
    </location>
</feature>
<dbReference type="EMBL" id="CP006956">
    <property type="protein sequence ID" value="AHG86171.1"/>
    <property type="molecule type" value="Genomic_DNA"/>
</dbReference>
<dbReference type="Proteomes" id="UP000019086">
    <property type="component" value="Chromosome"/>
</dbReference>
<dbReference type="HOGENOM" id="CLU_2434916_0_0_6"/>
<dbReference type="RefSeq" id="WP_025289217.1">
    <property type="nucleotide sequence ID" value="NZ_CP006956.1"/>
</dbReference>
<dbReference type="KEGG" id="btra:F544_9420"/>
<dbReference type="AlphaFoldDB" id="W0R5X5"/>
<gene>
    <name evidence="2" type="ORF">F544_9420</name>
</gene>
<evidence type="ECO:0000256" key="1">
    <source>
        <dbReference type="SAM" id="SignalP"/>
    </source>
</evidence>
<reference evidence="2 3" key="1">
    <citation type="submission" date="2013-12" db="EMBL/GenBank/DDBJ databases">
        <title>Annotation of the Bibersteinia trehalosi USDA-ARS-USMARC-190 complete genome.</title>
        <authorList>
            <person name="Harhay G.P."/>
            <person name="McVey S."/>
            <person name="Clawson M.L."/>
            <person name="Bono J."/>
            <person name="Heaton M.P."/>
            <person name="Chitko-Mckown C.G."/>
            <person name="Harhay D.M."/>
            <person name="Smith T.P.L."/>
        </authorList>
    </citation>
    <scope>NUCLEOTIDE SEQUENCE [LARGE SCALE GENOMIC DNA]</scope>
    <source>
        <strain evidence="2 3">USDA-ARS-USMARC-190</strain>
    </source>
</reference>
<evidence type="ECO:0000313" key="3">
    <source>
        <dbReference type="Proteomes" id="UP000019086"/>
    </source>
</evidence>
<dbReference type="PATRIC" id="fig|1263832.3.peg.933"/>
<feature type="signal peptide" evidence="1">
    <location>
        <begin position="1"/>
        <end position="24"/>
    </location>
</feature>
<protein>
    <submittedName>
        <fullName evidence="2">Uncharacterized protein</fullName>
    </submittedName>
</protein>
<accession>W0R5X5</accession>